<dbReference type="Proteomes" id="UP000886808">
    <property type="component" value="Unassembled WGS sequence"/>
</dbReference>
<proteinExistence type="predicted"/>
<organism evidence="1 2">
    <name type="scientific">Candidatus Butyricicoccus avistercoris</name>
    <dbReference type="NCBI Taxonomy" id="2838518"/>
    <lineage>
        <taxon>Bacteria</taxon>
        <taxon>Bacillati</taxon>
        <taxon>Bacillota</taxon>
        <taxon>Clostridia</taxon>
        <taxon>Eubacteriales</taxon>
        <taxon>Butyricicoccaceae</taxon>
        <taxon>Butyricicoccus</taxon>
    </lineage>
</organism>
<reference evidence="1" key="1">
    <citation type="journal article" date="2021" name="PeerJ">
        <title>Extensive microbial diversity within the chicken gut microbiome revealed by metagenomics and culture.</title>
        <authorList>
            <person name="Gilroy R."/>
            <person name="Ravi A."/>
            <person name="Getino M."/>
            <person name="Pursley I."/>
            <person name="Horton D.L."/>
            <person name="Alikhan N.F."/>
            <person name="Baker D."/>
            <person name="Gharbi K."/>
            <person name="Hall N."/>
            <person name="Watson M."/>
            <person name="Adriaenssens E.M."/>
            <person name="Foster-Nyarko E."/>
            <person name="Jarju S."/>
            <person name="Secka A."/>
            <person name="Antonio M."/>
            <person name="Oren A."/>
            <person name="Chaudhuri R.R."/>
            <person name="La Ragione R."/>
            <person name="Hildebrand F."/>
            <person name="Pallen M.J."/>
        </authorList>
    </citation>
    <scope>NUCLEOTIDE SEQUENCE</scope>
    <source>
        <strain evidence="1">CHK193-4272</strain>
    </source>
</reference>
<accession>A0A9D1TGU2</accession>
<evidence type="ECO:0000313" key="1">
    <source>
        <dbReference type="EMBL" id="HIV61392.1"/>
    </source>
</evidence>
<gene>
    <name evidence="1" type="ORF">H9746_00855</name>
</gene>
<name>A0A9D1TGU2_9FIRM</name>
<dbReference type="AlphaFoldDB" id="A0A9D1TGU2"/>
<comment type="caution">
    <text evidence="1">The sequence shown here is derived from an EMBL/GenBank/DDBJ whole genome shotgun (WGS) entry which is preliminary data.</text>
</comment>
<evidence type="ECO:0000313" key="2">
    <source>
        <dbReference type="Proteomes" id="UP000886808"/>
    </source>
</evidence>
<protein>
    <submittedName>
        <fullName evidence="1">Phage portal protein</fullName>
    </submittedName>
</protein>
<dbReference type="InterPro" id="IPR021145">
    <property type="entry name" value="Portal_protein_SPP1_Gp6-like"/>
</dbReference>
<sequence length="470" mass="54004">METETAKINRLIKEKSNYGLSEIEFFGREIASWKNSHVRKSQIMGENYYKGKHDILSRKRMVIGVDGKLESVENLPNNKIIDNQYAKMVDQKTNYLLGKPITFDCENELYGQSLKKYFNSSFGRTIKYVGEDAINGGLGWLFIYYDNNSTLCFKRLPAFEILPFWADDDHTILDAAARLYRQEVWDGITKKIIERVEIFKPDGIYRYILDGSTLIPDIELGEYSPYITSENKAYAWNKFPLIPFKYNKKEIPLIERVKSLQDSINIILSDFQNGMEQSPQNSILVLKNYDGENLGEFRRNLATYSAVKVRGDGDVNTLSVEVSSENYKTILEVLKKSLIENARGFDAKDDRLSCSPNQMNIQSMYSDIDLDANGMETEFKASFEQLLWFVNQDMITKGLGDFTNEDVNVIFNRDILINESESIDNCLKSVGVLSDETIVSQHPWTVDAKKELARLKSEKTTDDWGLTQNE</sequence>
<dbReference type="Pfam" id="PF05133">
    <property type="entry name" value="SPP1_portal"/>
    <property type="match status" value="1"/>
</dbReference>
<dbReference type="EMBL" id="DXIE01000007">
    <property type="protein sequence ID" value="HIV61392.1"/>
    <property type="molecule type" value="Genomic_DNA"/>
</dbReference>
<reference evidence="1" key="2">
    <citation type="submission" date="2021-04" db="EMBL/GenBank/DDBJ databases">
        <authorList>
            <person name="Gilroy R."/>
        </authorList>
    </citation>
    <scope>NUCLEOTIDE SEQUENCE</scope>
    <source>
        <strain evidence="1">CHK193-4272</strain>
    </source>
</reference>